<dbReference type="InterPro" id="IPR002669">
    <property type="entry name" value="UreD"/>
</dbReference>
<gene>
    <name evidence="2" type="primary">ureD</name>
    <name evidence="4" type="ORF">A5771_12880</name>
</gene>
<comment type="subcellular location">
    <subcellularLocation>
        <location evidence="2">Cytoplasm</location>
    </subcellularLocation>
</comment>
<dbReference type="GO" id="GO:0016151">
    <property type="term" value="F:nickel cation binding"/>
    <property type="evidence" value="ECO:0007669"/>
    <property type="project" value="UniProtKB-UniRule"/>
</dbReference>
<keyword evidence="2" id="KW-0996">Nickel insertion</keyword>
<evidence type="ECO:0000256" key="2">
    <source>
        <dbReference type="HAMAP-Rule" id="MF_01384"/>
    </source>
</evidence>
<comment type="function">
    <text evidence="2">Required for maturation of urease via the functional incorporation of the urease nickel metallocenter.</text>
</comment>
<feature type="region of interest" description="Disordered" evidence="3">
    <location>
        <begin position="252"/>
        <end position="271"/>
    </location>
</feature>
<organism evidence="4 5">
    <name type="scientific">Mycolicibacter sinensis (strain JDM601)</name>
    <name type="common">Mycobacterium sinense</name>
    <dbReference type="NCBI Taxonomy" id="875328"/>
    <lineage>
        <taxon>Bacteria</taxon>
        <taxon>Bacillati</taxon>
        <taxon>Actinomycetota</taxon>
        <taxon>Actinomycetes</taxon>
        <taxon>Mycobacteriales</taxon>
        <taxon>Mycobacteriaceae</taxon>
        <taxon>Mycolicibacter</taxon>
    </lineage>
</organism>
<keyword evidence="2" id="KW-0963">Cytoplasm</keyword>
<dbReference type="GO" id="GO:0005737">
    <property type="term" value="C:cytoplasm"/>
    <property type="evidence" value="ECO:0007669"/>
    <property type="project" value="UniProtKB-SubCell"/>
</dbReference>
<dbReference type="RefSeq" id="WP_064855907.1">
    <property type="nucleotide sequence ID" value="NZ_LZIM01000070.1"/>
</dbReference>
<name>A0A1A2EFW2_MYCSD</name>
<evidence type="ECO:0000313" key="4">
    <source>
        <dbReference type="EMBL" id="OBG03686.1"/>
    </source>
</evidence>
<protein>
    <recommendedName>
        <fullName evidence="2">Urease accessory protein UreD</fullName>
    </recommendedName>
</protein>
<dbReference type="Proteomes" id="UP000093985">
    <property type="component" value="Unassembled WGS sequence"/>
</dbReference>
<comment type="caution">
    <text evidence="4">The sequence shown here is derived from an EMBL/GenBank/DDBJ whole genome shotgun (WGS) entry which is preliminary data.</text>
</comment>
<evidence type="ECO:0000256" key="3">
    <source>
        <dbReference type="SAM" id="MobiDB-lite"/>
    </source>
</evidence>
<evidence type="ECO:0000256" key="1">
    <source>
        <dbReference type="ARBA" id="ARBA00023186"/>
    </source>
</evidence>
<dbReference type="Pfam" id="PF01774">
    <property type="entry name" value="UreD"/>
    <property type="match status" value="1"/>
</dbReference>
<accession>A0A1A2EFW2</accession>
<evidence type="ECO:0000313" key="5">
    <source>
        <dbReference type="Proteomes" id="UP000093985"/>
    </source>
</evidence>
<dbReference type="HAMAP" id="MF_01384">
    <property type="entry name" value="UreD"/>
    <property type="match status" value="1"/>
</dbReference>
<sequence length="271" mass="28849">MTEPVATKVRVEMVRGRACFTELRAGTYLRPRPLHVDGSAARLALVASYAMLLAGDDLRLDIWVGPNVWFELVEPAGTVAYHAQGGGARWSTSVHVGEGARLVWRAAPFVVTAGADVRRHTHVELADGARALLSETLVLGRAYEDGGGPLHATMRVGHVGRPLLVEDLDLRNTVHRALPGILGRNRTMASVLLVGARPEKALSGHETLLAGAGALARALAPHAHEAQSAVDVSWDRWSERFVDPAGYCATAEPELTDTSSSPARPGGGCIE</sequence>
<comment type="similarity">
    <text evidence="2">Belongs to the UreD family.</text>
</comment>
<proteinExistence type="inferred from homology"/>
<dbReference type="EMBL" id="LZIN01000073">
    <property type="protein sequence ID" value="OBG03686.1"/>
    <property type="molecule type" value="Genomic_DNA"/>
</dbReference>
<comment type="subunit">
    <text evidence="2">UreD, UreF and UreG form a complex that acts as a GTP-hydrolysis-dependent molecular chaperone, activating the urease apoprotein by helping to assemble the nickel containing metallocenter of UreC. The UreE protein probably delivers the nickel.</text>
</comment>
<dbReference type="OrthoDB" id="8677206at2"/>
<reference evidence="5" key="1">
    <citation type="submission" date="2016-06" db="EMBL/GenBank/DDBJ databases">
        <authorList>
            <person name="Sutton G."/>
            <person name="Brinkac L."/>
            <person name="Sanka R."/>
            <person name="Adams M."/>
            <person name="Lau E."/>
            <person name="Mehaffy C."/>
            <person name="Tameris M."/>
            <person name="Hatherill M."/>
            <person name="Hanekom W."/>
            <person name="Mahomed H."/>
            <person name="Mcshane H."/>
        </authorList>
    </citation>
    <scope>NUCLEOTIDE SEQUENCE [LARGE SCALE GENOMIC DNA]</scope>
    <source>
        <strain evidence="5">852014-51077_SCH5608930-a</strain>
    </source>
</reference>
<dbReference type="AlphaFoldDB" id="A0A1A2EFW2"/>
<keyword evidence="1 2" id="KW-0143">Chaperone</keyword>